<dbReference type="InterPro" id="IPR011741">
    <property type="entry name" value="Phg_2220_C"/>
</dbReference>
<keyword evidence="3" id="KW-1185">Reference proteome</keyword>
<proteinExistence type="predicted"/>
<dbReference type="NCBIfam" id="TIGR02220">
    <property type="entry name" value="phg_TIGR02220"/>
    <property type="match status" value="1"/>
</dbReference>
<comment type="caution">
    <text evidence="2">The sequence shown here is derived from an EMBL/GenBank/DDBJ whole genome shotgun (WGS) entry which is preliminary data.</text>
</comment>
<feature type="domain" description="Phage conserved hypothetical protein C-terminal" evidence="1">
    <location>
        <begin position="7"/>
        <end position="66"/>
    </location>
</feature>
<dbReference type="Proteomes" id="UP000267430">
    <property type="component" value="Unassembled WGS sequence"/>
</dbReference>
<name>A0A433HBQ8_9BACI</name>
<evidence type="ECO:0000313" key="2">
    <source>
        <dbReference type="EMBL" id="RUQ25843.1"/>
    </source>
</evidence>
<dbReference type="AlphaFoldDB" id="A0A433HBQ8"/>
<accession>A0A433HBQ8</accession>
<gene>
    <name evidence="2" type="ORF">ELQ35_19835</name>
</gene>
<dbReference type="EMBL" id="RYZZ01000038">
    <property type="protein sequence ID" value="RUQ25843.1"/>
    <property type="molecule type" value="Genomic_DNA"/>
</dbReference>
<evidence type="ECO:0000313" key="3">
    <source>
        <dbReference type="Proteomes" id="UP000267430"/>
    </source>
</evidence>
<sequence>MLPVREIIQYLNKKTNSSYKPTTRKNRELIRARYRESFRLDDFKKVIDLKAIEWLNDPHWSKYLRP</sequence>
<dbReference type="Pfam" id="PF09524">
    <property type="entry name" value="Phg_2220_C"/>
    <property type="match status" value="1"/>
</dbReference>
<evidence type="ECO:0000259" key="1">
    <source>
        <dbReference type="Pfam" id="PF09524"/>
    </source>
</evidence>
<protein>
    <recommendedName>
        <fullName evidence="1">Phage conserved hypothetical protein C-terminal domain-containing protein</fullName>
    </recommendedName>
</protein>
<dbReference type="OrthoDB" id="3199595at2"/>
<organism evidence="2 3">
    <name type="scientific">Peribacillus cavernae</name>
    <dbReference type="NCBI Taxonomy" id="1674310"/>
    <lineage>
        <taxon>Bacteria</taxon>
        <taxon>Bacillati</taxon>
        <taxon>Bacillota</taxon>
        <taxon>Bacilli</taxon>
        <taxon>Bacillales</taxon>
        <taxon>Bacillaceae</taxon>
        <taxon>Peribacillus</taxon>
    </lineage>
</organism>
<reference evidence="2 3" key="1">
    <citation type="submission" date="2018-12" db="EMBL/GenBank/DDBJ databases">
        <title>Bacillus chawlae sp. nov., Bacillus glennii sp. nov., and Bacillus saganii sp. nov. Isolated from the Vehicle Assembly Building at Kennedy Space Center where the Viking Spacecraft were Assembled.</title>
        <authorList>
            <person name="Seuylemezian A."/>
            <person name="Vaishampayan P."/>
        </authorList>
    </citation>
    <scope>NUCLEOTIDE SEQUENCE [LARGE SCALE GENOMIC DNA]</scope>
    <source>
        <strain evidence="2 3">L5</strain>
    </source>
</reference>